<evidence type="ECO:0000313" key="3">
    <source>
        <dbReference type="EMBL" id="RKO23779.1"/>
    </source>
</evidence>
<dbReference type="CDD" id="cd01646">
    <property type="entry name" value="RT_Bac_retron_I"/>
    <property type="match status" value="1"/>
</dbReference>
<reference evidence="3 4" key="1">
    <citation type="submission" date="2018-10" db="EMBL/GenBank/DDBJ databases">
        <title>Genome-guide identification and characterization of bacteria that degrade polycyclic aromatic hydrocarbons and resist hexavalent chromium simultaneously.</title>
        <authorList>
            <person name="Feng H."/>
        </authorList>
    </citation>
    <scope>NUCLEOTIDE SEQUENCE [LARGE SCALE GENOMIC DNA]</scope>
    <source>
        <strain evidence="3 4">J015</strain>
    </source>
</reference>
<evidence type="ECO:0000313" key="4">
    <source>
        <dbReference type="Proteomes" id="UP000273159"/>
    </source>
</evidence>
<dbReference type="InterPro" id="IPR043128">
    <property type="entry name" value="Rev_trsase/Diguanyl_cyclase"/>
</dbReference>
<dbReference type="Pfam" id="PF00078">
    <property type="entry name" value="RVT_1"/>
    <property type="match status" value="1"/>
</dbReference>
<dbReference type="PROSITE" id="PS50878">
    <property type="entry name" value="RT_POL"/>
    <property type="match status" value="1"/>
</dbReference>
<dbReference type="PANTHER" id="PTHR34047">
    <property type="entry name" value="NUCLEAR INTRON MATURASE 1, MITOCHONDRIAL-RELATED"/>
    <property type="match status" value="1"/>
</dbReference>
<protein>
    <submittedName>
        <fullName evidence="3">RNA-directed DNA polymerase</fullName>
    </submittedName>
</protein>
<dbReference type="Proteomes" id="UP000273159">
    <property type="component" value="Unassembled WGS sequence"/>
</dbReference>
<keyword evidence="3" id="KW-0695">RNA-directed DNA polymerase</keyword>
<feature type="domain" description="Reverse transcriptase" evidence="2">
    <location>
        <begin position="1"/>
        <end position="315"/>
    </location>
</feature>
<dbReference type="InterPro" id="IPR000477">
    <property type="entry name" value="RT_dom"/>
</dbReference>
<dbReference type="InterPro" id="IPR051083">
    <property type="entry name" value="GrpII_Intron_Splice-Mob/Def"/>
</dbReference>
<organism evidence="3 4">
    <name type="scientific">Pseudarthrobacter phenanthrenivorans</name>
    <name type="common">Arthrobacter phenanthrenivorans</name>
    <dbReference type="NCBI Taxonomy" id="361575"/>
    <lineage>
        <taxon>Bacteria</taxon>
        <taxon>Bacillati</taxon>
        <taxon>Actinomycetota</taxon>
        <taxon>Actinomycetes</taxon>
        <taxon>Micrococcales</taxon>
        <taxon>Micrococcaceae</taxon>
        <taxon>Pseudarthrobacter</taxon>
    </lineage>
</organism>
<dbReference type="RefSeq" id="WP_120692518.1">
    <property type="nucleotide sequence ID" value="NZ_RBNH01000008.1"/>
</dbReference>
<sequence>MIDQSFSTENFRRIWDLRIRRGEDLARYFPDIASSIMDVDEARQSLRKATSSWTSTPESMMMGNPADLYERAKLKRDQLLRDQLARLALEVNSRIDKGNFKVGFKPSKVVRGKQTYRIDRGDAASYFICRQVELNLKSSFRLRPPNRGLVSDQLFLALNDKTHKFIVRTDIKAFFESIPHDRLRLLLRRTAGLSRTTSRFVDALLAEHEAWTGAQVGLPRGLGISTALAEAYLSQLDDALSNQPGVTFYARYVDDIIIVFANNHHHGPVDVRKKIVRDQIKSIGLSMNPRKTQYITTPPTEASGRRRVSYLGYEFDITTYPLKVDISTKRSARYRRRIEMAFQAHRGASADPSVDRMLFDRIRFLAGNTRLSNNKRQALVGIYFSNSLMRDPSARITGLDTYYRRTLNSAGLPATLQSKLADISFVEGFERRTYCVFSPKRLQQIVKIWKHNEEA</sequence>
<comment type="function">
    <text evidence="1">Poorly processive, error-prone DNA polymerase involved in untargeted mutagenesis. Copies undamaged DNA at stalled replication forks, which arise in vivo from mismatched or misaligned primer ends. These misaligned primers can be extended by PolIV. Exhibits no 3'-5' exonuclease (proofreading) activity. May be involved in translesional synthesis, in conjunction with the beta clamp from PolIII.</text>
</comment>
<comment type="caution">
    <text evidence="3">The sequence shown here is derived from an EMBL/GenBank/DDBJ whole genome shotgun (WGS) entry which is preliminary data.</text>
</comment>
<name>A0A3B0FVD0_PSEPS</name>
<accession>A0A3B0FVD0</accession>
<evidence type="ECO:0000259" key="2">
    <source>
        <dbReference type="PROSITE" id="PS50878"/>
    </source>
</evidence>
<keyword evidence="3" id="KW-0808">Transferase</keyword>
<keyword evidence="3" id="KW-0548">Nucleotidyltransferase</keyword>
<gene>
    <name evidence="3" type="ORF">D7Z96_10855</name>
</gene>
<reference evidence="4" key="2">
    <citation type="submission" date="2018-10" db="EMBL/GenBank/DDBJ databases">
        <authorList>
            <person name="Wang Y."/>
            <person name="Wang J."/>
            <person name="Yang X."/>
            <person name="Wang Z."/>
            <person name="Huang Y."/>
        </authorList>
    </citation>
    <scope>NUCLEOTIDE SEQUENCE [LARGE SCALE GENOMIC DNA]</scope>
    <source>
        <strain evidence="4">J015</strain>
    </source>
</reference>
<dbReference type="GO" id="GO:0003964">
    <property type="term" value="F:RNA-directed DNA polymerase activity"/>
    <property type="evidence" value="ECO:0007669"/>
    <property type="project" value="UniProtKB-KW"/>
</dbReference>
<dbReference type="SUPFAM" id="SSF56672">
    <property type="entry name" value="DNA/RNA polymerases"/>
    <property type="match status" value="1"/>
</dbReference>
<dbReference type="PANTHER" id="PTHR34047:SF8">
    <property type="entry name" value="PROTEIN YKFC"/>
    <property type="match status" value="1"/>
</dbReference>
<dbReference type="EMBL" id="RBNH01000008">
    <property type="protein sequence ID" value="RKO23779.1"/>
    <property type="molecule type" value="Genomic_DNA"/>
</dbReference>
<dbReference type="Gene3D" id="3.30.70.270">
    <property type="match status" value="1"/>
</dbReference>
<proteinExistence type="predicted"/>
<dbReference type="AlphaFoldDB" id="A0A3B0FVD0"/>
<dbReference type="InterPro" id="IPR043502">
    <property type="entry name" value="DNA/RNA_pol_sf"/>
</dbReference>
<evidence type="ECO:0000256" key="1">
    <source>
        <dbReference type="ARBA" id="ARBA00025589"/>
    </source>
</evidence>
<dbReference type="NCBIfam" id="NF041747">
    <property type="entry name" value="Drt3a"/>
    <property type="match status" value="1"/>
</dbReference>